<feature type="region of interest" description="Disordered" evidence="1">
    <location>
        <begin position="348"/>
        <end position="367"/>
    </location>
</feature>
<comment type="caution">
    <text evidence="2">The sequence shown here is derived from an EMBL/GenBank/DDBJ whole genome shotgun (WGS) entry which is preliminary data.</text>
</comment>
<accession>A0A179FEZ1</accession>
<dbReference type="EMBL" id="LSBJ02000005">
    <property type="protein sequence ID" value="OAQ64082.2"/>
    <property type="molecule type" value="Genomic_DNA"/>
</dbReference>
<reference evidence="2 3" key="1">
    <citation type="journal article" date="2016" name="PLoS Pathog.">
        <title>Biosynthesis of antibiotic leucinostatins in bio-control fungus Purpureocillium lilacinum and their inhibition on phytophthora revealed by genome mining.</title>
        <authorList>
            <person name="Wang G."/>
            <person name="Liu Z."/>
            <person name="Lin R."/>
            <person name="Li E."/>
            <person name="Mao Z."/>
            <person name="Ling J."/>
            <person name="Yang Y."/>
            <person name="Yin W.B."/>
            <person name="Xie B."/>
        </authorList>
    </citation>
    <scope>NUCLEOTIDE SEQUENCE [LARGE SCALE GENOMIC DNA]</scope>
    <source>
        <strain evidence="2">170</strain>
    </source>
</reference>
<sequence length="367" mass="40661">MVDPITIIATICTLISASTAIHDLVVKYLPNKADGHFGQCAGAPNSVLELMRQYNALASRFGSFLGYKLDDQLYNEVLALSPSLRRLRSRLSKLQLQAQALRAQAQTDADNVEVIAKTLFRQIDLLNKKVEKSLASFMDRGSYTFQHGREPLPLPGQPLRFCHGATLCQLGMATADELSVACNPQEPKRWGFTCKYCFLEVGRYCAIRVSHNGQPAVDFDMLAASHSPTCKSFVDRRAYYKCIPCHKLDMETGFSSATDLEIHSRRHAGHEFINYEKATVDSTSAQMERYIRESGTRHDTVESLDEDVTCPEETGSGPSADGLPDIASQHHRTHHPVLVLRRRPVLSPTGDTISSPVVPGLSPQHIP</sequence>
<dbReference type="GeneID" id="28848616"/>
<evidence type="ECO:0000313" key="2">
    <source>
        <dbReference type="EMBL" id="OAQ64082.2"/>
    </source>
</evidence>
<keyword evidence="3" id="KW-1185">Reference proteome</keyword>
<feature type="region of interest" description="Disordered" evidence="1">
    <location>
        <begin position="294"/>
        <end position="326"/>
    </location>
</feature>
<proteinExistence type="predicted"/>
<protein>
    <submittedName>
        <fullName evidence="2">Uncharacterized protein</fullName>
    </submittedName>
</protein>
<dbReference type="Proteomes" id="UP000078397">
    <property type="component" value="Unassembled WGS sequence"/>
</dbReference>
<evidence type="ECO:0000256" key="1">
    <source>
        <dbReference type="SAM" id="MobiDB-lite"/>
    </source>
</evidence>
<evidence type="ECO:0000313" key="3">
    <source>
        <dbReference type="Proteomes" id="UP000078397"/>
    </source>
</evidence>
<dbReference type="KEGG" id="pchm:VFPPC_05423"/>
<gene>
    <name evidence="2" type="ORF">VFPPC_05423</name>
</gene>
<organism evidence="2 3">
    <name type="scientific">Pochonia chlamydosporia 170</name>
    <dbReference type="NCBI Taxonomy" id="1380566"/>
    <lineage>
        <taxon>Eukaryota</taxon>
        <taxon>Fungi</taxon>
        <taxon>Dikarya</taxon>
        <taxon>Ascomycota</taxon>
        <taxon>Pezizomycotina</taxon>
        <taxon>Sordariomycetes</taxon>
        <taxon>Hypocreomycetidae</taxon>
        <taxon>Hypocreales</taxon>
        <taxon>Clavicipitaceae</taxon>
        <taxon>Pochonia</taxon>
    </lineage>
</organism>
<name>A0A179FEZ1_METCM</name>
<dbReference type="AlphaFoldDB" id="A0A179FEZ1"/>
<dbReference type="RefSeq" id="XP_022284253.1">
    <property type="nucleotide sequence ID" value="XM_022428457.1"/>
</dbReference>
<dbReference type="OrthoDB" id="5090985at2759"/>